<keyword evidence="2" id="KW-1185">Reference proteome</keyword>
<dbReference type="Proteomes" id="UP000683925">
    <property type="component" value="Unassembled WGS sequence"/>
</dbReference>
<gene>
    <name evidence="1" type="ORF">POCTA_138.1.T1270151</name>
</gene>
<name>A0A8S1XQD6_PAROT</name>
<sequence>MMRFIYNQQQKQEINCKGRLDLGVNIRFQYIVRMTQQYFKTKLLIEDMKQNNNIGMRLIDIGQQIKQ</sequence>
<comment type="caution">
    <text evidence="1">The sequence shown here is derived from an EMBL/GenBank/DDBJ whole genome shotgun (WGS) entry which is preliminary data.</text>
</comment>
<reference evidence="1" key="1">
    <citation type="submission" date="2021-01" db="EMBL/GenBank/DDBJ databases">
        <authorList>
            <consortium name="Genoscope - CEA"/>
            <person name="William W."/>
        </authorList>
    </citation>
    <scope>NUCLEOTIDE SEQUENCE</scope>
</reference>
<evidence type="ECO:0000313" key="1">
    <source>
        <dbReference type="EMBL" id="CAD8202584.1"/>
    </source>
</evidence>
<protein>
    <submittedName>
        <fullName evidence="1">Uncharacterized protein</fullName>
    </submittedName>
</protein>
<dbReference type="AlphaFoldDB" id="A0A8S1XQD6"/>
<dbReference type="EMBL" id="CAJJDP010000127">
    <property type="protein sequence ID" value="CAD8202584.1"/>
    <property type="molecule type" value="Genomic_DNA"/>
</dbReference>
<accession>A0A8S1XQD6</accession>
<evidence type="ECO:0000313" key="2">
    <source>
        <dbReference type="Proteomes" id="UP000683925"/>
    </source>
</evidence>
<organism evidence="1 2">
    <name type="scientific">Paramecium octaurelia</name>
    <dbReference type="NCBI Taxonomy" id="43137"/>
    <lineage>
        <taxon>Eukaryota</taxon>
        <taxon>Sar</taxon>
        <taxon>Alveolata</taxon>
        <taxon>Ciliophora</taxon>
        <taxon>Intramacronucleata</taxon>
        <taxon>Oligohymenophorea</taxon>
        <taxon>Peniculida</taxon>
        <taxon>Parameciidae</taxon>
        <taxon>Paramecium</taxon>
    </lineage>
</organism>
<proteinExistence type="predicted"/>